<evidence type="ECO:0000313" key="1">
    <source>
        <dbReference type="EMBL" id="DAF87425.1"/>
    </source>
</evidence>
<reference evidence="1" key="1">
    <citation type="journal article" date="2021" name="Proc. Natl. Acad. Sci. U.S.A.">
        <title>A Catalog of Tens of Thousands of Viruses from Human Metagenomes Reveals Hidden Associations with Chronic Diseases.</title>
        <authorList>
            <person name="Tisza M.J."/>
            <person name="Buck C.B."/>
        </authorList>
    </citation>
    <scope>NUCLEOTIDE SEQUENCE</scope>
    <source>
        <strain evidence="1">CtnPP24</strain>
    </source>
</reference>
<protein>
    <submittedName>
        <fullName evidence="1">Uncharacterized protein</fullName>
    </submittedName>
</protein>
<sequence>MIKLAIPFQLNGGLNDEVKEFNILFYKSRNSIEDLIDFVQEYENTRINLEFPEGIHMPTVKSINKVSDKIYVRVAPADITKAAELKENSYKFFFNQDMKVPTYSCLESFIKLGVSDVYIADDLCYNLKNVHDICQENNVQMRLILNQVPSMTLDRGINPKAPIFMPKDMDIINPYFDVFEIECGLPYDWAKFDVLYRAWFINKYWHGQMSEINEDVDMDFHCDAIHPSFTASKIDCERRCCKRLSNHCRKCEDFLSLGEVLKKKQIRFTN</sequence>
<name>A0A8S5TYZ3_9CAUD</name>
<organism evidence="1">
    <name type="scientific">Siphoviridae sp. ctnPP24</name>
    <dbReference type="NCBI Taxonomy" id="2825662"/>
    <lineage>
        <taxon>Viruses</taxon>
        <taxon>Duplodnaviria</taxon>
        <taxon>Heunggongvirae</taxon>
        <taxon>Uroviricota</taxon>
        <taxon>Caudoviricetes</taxon>
    </lineage>
</organism>
<accession>A0A8S5TYZ3</accession>
<dbReference type="EMBL" id="BK015962">
    <property type="protein sequence ID" value="DAF87425.1"/>
    <property type="molecule type" value="Genomic_DNA"/>
</dbReference>
<proteinExistence type="predicted"/>